<dbReference type="EMBL" id="CM045760">
    <property type="protein sequence ID" value="KAI8026134.1"/>
    <property type="molecule type" value="Genomic_DNA"/>
</dbReference>
<keyword evidence="2" id="KW-1185">Reference proteome</keyword>
<evidence type="ECO:0000313" key="2">
    <source>
        <dbReference type="Proteomes" id="UP001060215"/>
    </source>
</evidence>
<organism evidence="1 2">
    <name type="scientific">Camellia lanceoleosa</name>
    <dbReference type="NCBI Taxonomy" id="1840588"/>
    <lineage>
        <taxon>Eukaryota</taxon>
        <taxon>Viridiplantae</taxon>
        <taxon>Streptophyta</taxon>
        <taxon>Embryophyta</taxon>
        <taxon>Tracheophyta</taxon>
        <taxon>Spermatophyta</taxon>
        <taxon>Magnoliopsida</taxon>
        <taxon>eudicotyledons</taxon>
        <taxon>Gunneridae</taxon>
        <taxon>Pentapetalae</taxon>
        <taxon>asterids</taxon>
        <taxon>Ericales</taxon>
        <taxon>Theaceae</taxon>
        <taxon>Camellia</taxon>
    </lineage>
</organism>
<dbReference type="Proteomes" id="UP001060215">
    <property type="component" value="Chromosome 3"/>
</dbReference>
<proteinExistence type="predicted"/>
<name>A0ACC0ILE1_9ERIC</name>
<sequence length="288" mass="32586">MLPETRRYNKMFNVFNDVADLATDCENRCDMVVEQLLELKGKLKEEVEIDYGNNKSSFVSNHHNSTTHGDGVLKSKESRTILDPVVLRQKGRPPCKRKKSMVEKVVNKKKKGAKTKTKTINIRRSVEQSKFGASSNMDLLILESEIFGPSLEQQNIFFKKTCYTKYGHHHPSPSSIFEHSSFTKMLNDIVQSQATNPEEDTNGVSSDGFWAKDMTFVNTAGPPKQQSGTKVEFGPCSLLPMQLQRLPGHTLCIDFIFGDATVVFQNCDIYVRRPMEKILEDSVSKDEP</sequence>
<evidence type="ECO:0000313" key="1">
    <source>
        <dbReference type="EMBL" id="KAI8026134.1"/>
    </source>
</evidence>
<accession>A0ACC0ILE1</accession>
<reference evidence="1 2" key="1">
    <citation type="journal article" date="2022" name="Plant J.">
        <title>Chromosome-level genome of Camellia lanceoleosa provides a valuable resource for understanding genome evolution and self-incompatibility.</title>
        <authorList>
            <person name="Gong W."/>
            <person name="Xiao S."/>
            <person name="Wang L."/>
            <person name="Liao Z."/>
            <person name="Chang Y."/>
            <person name="Mo W."/>
            <person name="Hu G."/>
            <person name="Li W."/>
            <person name="Zhao G."/>
            <person name="Zhu H."/>
            <person name="Hu X."/>
            <person name="Ji K."/>
            <person name="Xiang X."/>
            <person name="Song Q."/>
            <person name="Yuan D."/>
            <person name="Jin S."/>
            <person name="Zhang L."/>
        </authorList>
    </citation>
    <scope>NUCLEOTIDE SEQUENCE [LARGE SCALE GENOMIC DNA]</scope>
    <source>
        <strain evidence="1">SQ_2022a</strain>
    </source>
</reference>
<comment type="caution">
    <text evidence="1">The sequence shown here is derived from an EMBL/GenBank/DDBJ whole genome shotgun (WGS) entry which is preliminary data.</text>
</comment>
<protein>
    <submittedName>
        <fullName evidence="1">Pectinesterase/pectinesterase inhibitor 36</fullName>
    </submittedName>
</protein>
<gene>
    <name evidence="1" type="ORF">LOK49_LG02G00627</name>
</gene>